<evidence type="ECO:0000313" key="3">
    <source>
        <dbReference type="WBParaSite" id="nRc.2.0.1.t37770-RA"/>
    </source>
</evidence>
<feature type="transmembrane region" description="Helical" evidence="1">
    <location>
        <begin position="6"/>
        <end position="28"/>
    </location>
</feature>
<evidence type="ECO:0000313" key="2">
    <source>
        <dbReference type="Proteomes" id="UP000887565"/>
    </source>
</evidence>
<keyword evidence="1" id="KW-0472">Membrane</keyword>
<reference evidence="3" key="1">
    <citation type="submission" date="2022-11" db="UniProtKB">
        <authorList>
            <consortium name="WormBaseParasite"/>
        </authorList>
    </citation>
    <scope>IDENTIFICATION</scope>
</reference>
<dbReference type="Proteomes" id="UP000887565">
    <property type="component" value="Unplaced"/>
</dbReference>
<keyword evidence="2" id="KW-1185">Reference proteome</keyword>
<evidence type="ECO:0000256" key="1">
    <source>
        <dbReference type="SAM" id="Phobius"/>
    </source>
</evidence>
<name>A0A915KHA9_ROMCU</name>
<keyword evidence="1" id="KW-0812">Transmembrane</keyword>
<accession>A0A915KHA9</accession>
<keyword evidence="1" id="KW-1133">Transmembrane helix</keyword>
<dbReference type="WBParaSite" id="nRc.2.0.1.t37770-RA">
    <property type="protein sequence ID" value="nRc.2.0.1.t37770-RA"/>
    <property type="gene ID" value="nRc.2.0.1.g37770"/>
</dbReference>
<protein>
    <submittedName>
        <fullName evidence="3">ATP synthase F0 subunit 8</fullName>
    </submittedName>
</protein>
<organism evidence="2 3">
    <name type="scientific">Romanomermis culicivorax</name>
    <name type="common">Nematode worm</name>
    <dbReference type="NCBI Taxonomy" id="13658"/>
    <lineage>
        <taxon>Eukaryota</taxon>
        <taxon>Metazoa</taxon>
        <taxon>Ecdysozoa</taxon>
        <taxon>Nematoda</taxon>
        <taxon>Enoplea</taxon>
        <taxon>Dorylaimia</taxon>
        <taxon>Mermithida</taxon>
        <taxon>Mermithoidea</taxon>
        <taxon>Mermithidae</taxon>
        <taxon>Romanomermis</taxon>
    </lineage>
</organism>
<proteinExistence type="predicted"/>
<dbReference type="AlphaFoldDB" id="A0A915KHA9"/>
<sequence>MSSHSYLGRFYIVSLIVGLIISYLPICFKIEIDGYRQKRVPQSQNSQDVIPHSMSWLAIVLIKEPTHLWSCSGSLISRPPHHHESRQNLMVLLAFLRFSYNSSKLSNLREQCIRFEICTFIRVVIQLDHRGYQFCSENTMLVDQKKVKKDLGSSM</sequence>